<dbReference type="Proteomes" id="UP000069162">
    <property type="component" value="Chromosome"/>
</dbReference>
<organism evidence="1 2">
    <name type="scientific">[Enterobacter] lignolyticus</name>
    <dbReference type="NCBI Taxonomy" id="1334193"/>
    <lineage>
        <taxon>Bacteria</taxon>
        <taxon>Pseudomonadati</taxon>
        <taxon>Pseudomonadota</taxon>
        <taxon>Gammaproteobacteria</taxon>
        <taxon>Enterobacterales</taxon>
        <taxon>Enterobacteriaceae</taxon>
        <taxon>Pluralibacter</taxon>
    </lineage>
</organism>
<dbReference type="RefSeq" id="WP_062742203.1">
    <property type="nucleotide sequence ID" value="NZ_CP012871.1"/>
</dbReference>
<evidence type="ECO:0000313" key="2">
    <source>
        <dbReference type="Proteomes" id="UP000069162"/>
    </source>
</evidence>
<dbReference type="KEGG" id="kle:AO703_19720"/>
<dbReference type="SUPFAM" id="SSF53067">
    <property type="entry name" value="Actin-like ATPase domain"/>
    <property type="match status" value="1"/>
</dbReference>
<proteinExistence type="predicted"/>
<name>A0A806XIB8_9ENTR</name>
<gene>
    <name evidence="1" type="ORF">AO703_19720</name>
</gene>
<dbReference type="OrthoDB" id="6447548at2"/>
<sequence length="237" mass="26794">MAYRRWHVGLHIQPDCVLSVALQRTRAGWALRRWWRLPLEGEPGDAVRLRQWRQELPLQHRIMLAFPAAKTLQKTLPRPQLALLESDENRWIAATLAQHLDMPQADLVFDYTARDTTEFTVTAARKRDIAQLQEPLAAAGVRVDAITPDACALQNFLPWLADDQPGVTWHNGEQWLWATHSGWGCSQEAEPGLLQCAADPDERRYFNPWKTVSQLYPPLPQAADDFAIAIALAAGGH</sequence>
<dbReference type="Gene3D" id="3.30.420.380">
    <property type="match status" value="1"/>
</dbReference>
<evidence type="ECO:0000313" key="1">
    <source>
        <dbReference type="EMBL" id="ALR78421.1"/>
    </source>
</evidence>
<dbReference type="EMBL" id="CP012871">
    <property type="protein sequence ID" value="ALR78421.1"/>
    <property type="molecule type" value="Genomic_DNA"/>
</dbReference>
<accession>A0A806XIB8</accession>
<evidence type="ECO:0008006" key="3">
    <source>
        <dbReference type="Google" id="ProtNLM"/>
    </source>
</evidence>
<reference evidence="2" key="1">
    <citation type="submission" date="2015-10" db="EMBL/GenBank/DDBJ databases">
        <title>Complete Genome Sequencing of Klebsiella sp. strain G5.</title>
        <authorList>
            <person name="Chan K.-G."/>
            <person name="Chen J.-W."/>
        </authorList>
    </citation>
    <scope>NUCLEOTIDE SEQUENCE [LARGE SCALE GENOMIC DNA]</scope>
    <source>
        <strain evidence="2">G5</strain>
    </source>
</reference>
<dbReference type="AlphaFoldDB" id="A0A806XIB8"/>
<protein>
    <recommendedName>
        <fullName evidence="3">Pilus assembly protein</fullName>
    </recommendedName>
</protein>
<dbReference type="InterPro" id="IPR043129">
    <property type="entry name" value="ATPase_NBD"/>
</dbReference>